<comment type="caution">
    <text evidence="2">The sequence shown here is derived from an EMBL/GenBank/DDBJ whole genome shotgun (WGS) entry which is preliminary data.</text>
</comment>
<dbReference type="InterPro" id="IPR027417">
    <property type="entry name" value="P-loop_NTPase"/>
</dbReference>
<dbReference type="Pfam" id="PF04851">
    <property type="entry name" value="ResIII"/>
    <property type="match status" value="1"/>
</dbReference>
<dbReference type="Proteomes" id="UP000194360">
    <property type="component" value="Unassembled WGS sequence"/>
</dbReference>
<dbReference type="CDD" id="cd18032">
    <property type="entry name" value="DEXHc_RE_I_III_res"/>
    <property type="match status" value="1"/>
</dbReference>
<dbReference type="InterPro" id="IPR050742">
    <property type="entry name" value="Helicase_Restrict-Modif_Enz"/>
</dbReference>
<dbReference type="Pfam" id="PF08463">
    <property type="entry name" value="EcoEI_R_C"/>
    <property type="match status" value="1"/>
</dbReference>
<reference evidence="2 3" key="1">
    <citation type="submission" date="2016-09" db="EMBL/GenBank/DDBJ databases">
        <title>Pseudonocardia autotrophica DSM535, a candidate organism with high potential of specific P450 cytochromes.</title>
        <authorList>
            <person name="Grumaz C."/>
            <person name="Vainshtein Y."/>
            <person name="Kirstahler P."/>
            <person name="Sohn K."/>
        </authorList>
    </citation>
    <scope>NUCLEOTIDE SEQUENCE [LARGE SCALE GENOMIC DNA]</scope>
    <source>
        <strain evidence="2 3">DSM 535</strain>
    </source>
</reference>
<evidence type="ECO:0000313" key="3">
    <source>
        <dbReference type="Proteomes" id="UP000194360"/>
    </source>
</evidence>
<proteinExistence type="predicted"/>
<organism evidence="2 3">
    <name type="scientific">Pseudonocardia autotrophica</name>
    <name type="common">Amycolata autotrophica</name>
    <name type="synonym">Nocardia autotrophica</name>
    <dbReference type="NCBI Taxonomy" id="2074"/>
    <lineage>
        <taxon>Bacteria</taxon>
        <taxon>Bacillati</taxon>
        <taxon>Actinomycetota</taxon>
        <taxon>Actinomycetes</taxon>
        <taxon>Pseudonocardiales</taxon>
        <taxon>Pseudonocardiaceae</taxon>
        <taxon>Pseudonocardia</taxon>
    </lineage>
</organism>
<dbReference type="GO" id="GO:0005524">
    <property type="term" value="F:ATP binding"/>
    <property type="evidence" value="ECO:0007669"/>
    <property type="project" value="InterPro"/>
</dbReference>
<dbReference type="PROSITE" id="PS51192">
    <property type="entry name" value="HELICASE_ATP_BIND_1"/>
    <property type="match status" value="1"/>
</dbReference>
<dbReference type="EC" id="3.1.21.3" evidence="2"/>
<dbReference type="InterPro" id="IPR006935">
    <property type="entry name" value="Helicase/UvrB_N"/>
</dbReference>
<dbReference type="InterPro" id="IPR013670">
    <property type="entry name" value="EcoEI_R_C_dom"/>
</dbReference>
<dbReference type="GO" id="GO:0003677">
    <property type="term" value="F:DNA binding"/>
    <property type="evidence" value="ECO:0007669"/>
    <property type="project" value="InterPro"/>
</dbReference>
<dbReference type="Gene3D" id="3.40.50.300">
    <property type="entry name" value="P-loop containing nucleotide triphosphate hydrolases"/>
    <property type="match status" value="2"/>
</dbReference>
<dbReference type="AlphaFoldDB" id="A0A1Y2MQT8"/>
<name>A0A1Y2MQT8_PSEAH</name>
<evidence type="ECO:0000313" key="2">
    <source>
        <dbReference type="EMBL" id="OSY36868.1"/>
    </source>
</evidence>
<dbReference type="REBASE" id="207634">
    <property type="entry name" value="Pau535ORF5144P"/>
</dbReference>
<feature type="domain" description="Helicase ATP-binding" evidence="1">
    <location>
        <begin position="429"/>
        <end position="614"/>
    </location>
</feature>
<dbReference type="GO" id="GO:0006304">
    <property type="term" value="P:DNA modification"/>
    <property type="evidence" value="ECO:0007669"/>
    <property type="project" value="InterPro"/>
</dbReference>
<dbReference type="EMBL" id="MIGB01000035">
    <property type="protein sequence ID" value="OSY36868.1"/>
    <property type="molecule type" value="Genomic_DNA"/>
</dbReference>
<dbReference type="STRING" id="2074.BG845_05141"/>
<sequence length="1160" mass="129199">MAVDSKLGLLASRAPNFGHLLVHEPLLLVHGAAAEAAVYTDPNTAMIKCRQFGEALTEQAFVQFGLPKMPEKQHLRVKVLSDQGFITQRVRHWFDGVRQVGNKAVHEGYDRQRDALLQVRACYELGVWFHRTVTGGDDVADFVPPQPASTPPAHEELFALLAAYRAELVEMKTSVTEHREMAAAEAAAQAEATAAVTRAVADQAELKALVEQLMGTVATLQQQLTTRAESAAPIDAALRDQFVEQSTVASRPRLTEAATRRIIDRMLAAAGWVVQDRVDTNVHAAQGVAVREVPTGDGRADYLLYVDTKLVGAIEAKRQGTGLGGVDCQTARYAADLDTGQRLAAWRTPLPFRYESTGVDTRFTNTLDPIARPRRVFSFHQPSTLARWMRSADDRPDAPTLRARLQQLPDLNTGGLRPAQIEAITGLETSLADDRPRALIQMATGAGKTFTMVTQTHRLLRHAGARKVLFLVDRNNLGRQTETEFANYRIPDDGTPFSALYNVQRLRSGIVLDSTHVVISTVQRMYAMLRGEEVTEADDRDTYEIDDAVEVEYNPAIPPESFDLVIVDECHRSIYGRWRAVLEYFDAHLVGLTATPVAQTFGFFHENLVSQYTYRQAVADGVNVDFDVMRVRTVVGEQGGSIPANVPVRIVDLHTREERYEQLDTELDYRADAIGRTVMNPSQIRKVIQQFHDDWPQYFPQRTHVPKTLIFAKTDQHADDIVEIVREIFGGDARFCAKITYRADNPEQLISDFRNDAAFRVAVTVDMIATGTDVKPLEAVIFLRGVSSATYFEQMKGRGARTVDADEFQRVTPDARAKEKFLLVDPVGVTDSPLVDAKPLQPATQRQVSLERLLAKAASQGIDVDEAAALSSRLTALDKQITPAERAELADLAGGATVQQIAQEIERATDADAQEAALQAGGQDQQRQIVLDAVRTLAEHPELRARIVTIRRKYDLPYDEHTIDEVLSVEAKLMNSDTAERTVEDWRAYMHEHRDEITALRIAFDDPSGDPATVYRSLTQLAAKIKDPPHRWTPDVLWRAYQKLGVAQGNGGRKGVPELMAILRYELGLDTDLRPHRSTVEDNLANWIARQEQQGTTFTLDQHWWIDTIAITIANRLHVTPHDLDGVPFTTRGGIDGFVRDFGDDRAEDVLQELNQELPA</sequence>
<keyword evidence="2" id="KW-0378">Hydrolase</keyword>
<dbReference type="GO" id="GO:0009035">
    <property type="term" value="F:type I site-specific deoxyribonuclease activity"/>
    <property type="evidence" value="ECO:0007669"/>
    <property type="project" value="UniProtKB-EC"/>
</dbReference>
<dbReference type="Gene3D" id="3.90.1570.30">
    <property type="match status" value="1"/>
</dbReference>
<dbReference type="InterPro" id="IPR014001">
    <property type="entry name" value="Helicase_ATP-bd"/>
</dbReference>
<gene>
    <name evidence="2" type="primary">hsdR</name>
    <name evidence="2" type="ORF">BG845_05141</name>
</gene>
<dbReference type="Pfam" id="PF00271">
    <property type="entry name" value="Helicase_C"/>
    <property type="match status" value="1"/>
</dbReference>
<dbReference type="GO" id="GO:0005829">
    <property type="term" value="C:cytosol"/>
    <property type="evidence" value="ECO:0007669"/>
    <property type="project" value="TreeGrafter"/>
</dbReference>
<dbReference type="SMART" id="SM00487">
    <property type="entry name" value="DEXDc"/>
    <property type="match status" value="1"/>
</dbReference>
<dbReference type="Pfam" id="PF13643">
    <property type="entry name" value="DUF4145"/>
    <property type="match status" value="1"/>
</dbReference>
<dbReference type="InterPro" id="IPR001650">
    <property type="entry name" value="Helicase_C-like"/>
</dbReference>
<dbReference type="PANTHER" id="PTHR47396:SF1">
    <property type="entry name" value="ATP-DEPENDENT HELICASE IRC3-RELATED"/>
    <property type="match status" value="1"/>
</dbReference>
<dbReference type="PANTHER" id="PTHR47396">
    <property type="entry name" value="TYPE I RESTRICTION ENZYME ECOKI R PROTEIN"/>
    <property type="match status" value="1"/>
</dbReference>
<dbReference type="SUPFAM" id="SSF52540">
    <property type="entry name" value="P-loop containing nucleoside triphosphate hydrolases"/>
    <property type="match status" value="2"/>
</dbReference>
<accession>A0A1Y2MQT8</accession>
<protein>
    <submittedName>
        <fullName evidence="2">Type-1 restriction enzyme R protein</fullName>
        <ecNumber evidence="2">3.1.21.3</ecNumber>
    </submittedName>
</protein>
<evidence type="ECO:0000259" key="1">
    <source>
        <dbReference type="PROSITE" id="PS51192"/>
    </source>
</evidence>
<keyword evidence="3" id="KW-1185">Reference proteome</keyword>
<dbReference type="InterPro" id="IPR025285">
    <property type="entry name" value="DUF4145"/>
</dbReference>